<keyword evidence="2" id="KW-0238">DNA-binding</keyword>
<dbReference type="KEGG" id="ril:CRIB_798"/>
<dbReference type="GO" id="GO:0003677">
    <property type="term" value="F:DNA binding"/>
    <property type="evidence" value="ECO:0007669"/>
    <property type="project" value="UniProtKB-KW"/>
</dbReference>
<name>A0A1V1HZZ2_9FIRM</name>
<accession>A0A1V1HZZ2</accession>
<dbReference type="Gene3D" id="1.10.10.60">
    <property type="entry name" value="Homeodomain-like"/>
    <property type="match status" value="1"/>
</dbReference>
<keyword evidence="3" id="KW-1185">Reference proteome</keyword>
<dbReference type="RefSeq" id="WP_180703256.1">
    <property type="nucleotide sequence ID" value="NZ_CAJUCR010000026.1"/>
</dbReference>
<keyword evidence="2" id="KW-0371">Homeobox</keyword>
<organism evidence="2 3">
    <name type="scientific">Romboutsia ilealis</name>
    <dbReference type="NCBI Taxonomy" id="1115758"/>
    <lineage>
        <taxon>Bacteria</taxon>
        <taxon>Bacillati</taxon>
        <taxon>Bacillota</taxon>
        <taxon>Clostridia</taxon>
        <taxon>Peptostreptococcales</taxon>
        <taxon>Peptostreptococcaceae</taxon>
        <taxon>Romboutsia</taxon>
    </lineage>
</organism>
<sequence>MKLRKEDVYEHLEMLYEIVGEEKYLEIVRMYGGSNLYIPTYKATIRNGRNREIKKRYNGVNASYLAAEYGMSVNNLRNIIKEN</sequence>
<dbReference type="AlphaFoldDB" id="A0A1V1HZZ2"/>
<evidence type="ECO:0000259" key="1">
    <source>
        <dbReference type="Pfam" id="PF08765"/>
    </source>
</evidence>
<evidence type="ECO:0000313" key="2">
    <source>
        <dbReference type="EMBL" id="CED93550.1"/>
    </source>
</evidence>
<dbReference type="SUPFAM" id="SSF46689">
    <property type="entry name" value="Homeodomain-like"/>
    <property type="match status" value="1"/>
</dbReference>
<reference evidence="2 3" key="1">
    <citation type="submission" date="2014-04" db="EMBL/GenBank/DDBJ databases">
        <authorList>
            <person name="Hornung B.V."/>
        </authorList>
    </citation>
    <scope>NUCLEOTIDE SEQUENCE [LARGE SCALE GENOMIC DNA]</scope>
    <source>
        <strain evidence="2 3">CRIB</strain>
    </source>
</reference>
<evidence type="ECO:0000313" key="3">
    <source>
        <dbReference type="Proteomes" id="UP000245622"/>
    </source>
</evidence>
<dbReference type="InterPro" id="IPR009057">
    <property type="entry name" value="Homeodomain-like_sf"/>
</dbReference>
<proteinExistence type="predicted"/>
<dbReference type="EMBL" id="LN555523">
    <property type="protein sequence ID" value="CED93550.1"/>
    <property type="molecule type" value="Genomic_DNA"/>
</dbReference>
<dbReference type="Pfam" id="PF08765">
    <property type="entry name" value="Mor"/>
    <property type="match status" value="1"/>
</dbReference>
<protein>
    <submittedName>
        <fullName evidence="2">Homeodomain-like</fullName>
    </submittedName>
</protein>
<dbReference type="Proteomes" id="UP000245622">
    <property type="component" value="Chromosome 1"/>
</dbReference>
<feature type="domain" description="Mor transcription activator" evidence="1">
    <location>
        <begin position="15"/>
        <end position="82"/>
    </location>
</feature>
<gene>
    <name evidence="2" type="ORF">CRIB_798</name>
</gene>
<dbReference type="GeneID" id="82204980"/>
<dbReference type="InterPro" id="IPR014875">
    <property type="entry name" value="Mor_transcription_activator"/>
</dbReference>